<dbReference type="Gene3D" id="3.90.190.20">
    <property type="entry name" value="Mur ligase, C-terminal domain"/>
    <property type="match status" value="1"/>
</dbReference>
<dbReference type="PANTHER" id="PTHR43445">
    <property type="entry name" value="UDP-N-ACETYLMURAMATE--L-ALANINE LIGASE-RELATED"/>
    <property type="match status" value="1"/>
</dbReference>
<dbReference type="Pfam" id="PF02875">
    <property type="entry name" value="Mur_ligase_C"/>
    <property type="match status" value="1"/>
</dbReference>
<dbReference type="NCBIfam" id="TIGR01081">
    <property type="entry name" value="mpl"/>
    <property type="match status" value="1"/>
</dbReference>
<evidence type="ECO:0000256" key="2">
    <source>
        <dbReference type="ARBA" id="ARBA00022741"/>
    </source>
</evidence>
<evidence type="ECO:0008006" key="8">
    <source>
        <dbReference type="Google" id="ProtNLM"/>
    </source>
</evidence>
<dbReference type="Gene3D" id="3.40.1190.10">
    <property type="entry name" value="Mur-like, catalytic domain"/>
    <property type="match status" value="1"/>
</dbReference>
<gene>
    <name evidence="7" type="ORF">METZ01_LOCUS71001</name>
</gene>
<dbReference type="Gene3D" id="3.40.50.720">
    <property type="entry name" value="NAD(P)-binding Rossmann-like Domain"/>
    <property type="match status" value="1"/>
</dbReference>
<dbReference type="GO" id="GO:0009252">
    <property type="term" value="P:peptidoglycan biosynthetic process"/>
    <property type="evidence" value="ECO:0007669"/>
    <property type="project" value="InterPro"/>
</dbReference>
<dbReference type="InterPro" id="IPR036565">
    <property type="entry name" value="Mur-like_cat_sf"/>
</dbReference>
<dbReference type="InterPro" id="IPR036615">
    <property type="entry name" value="Mur_ligase_C_dom_sf"/>
</dbReference>
<dbReference type="InterPro" id="IPR050061">
    <property type="entry name" value="MurCDEF_pg_biosynth"/>
</dbReference>
<evidence type="ECO:0000259" key="4">
    <source>
        <dbReference type="Pfam" id="PF01225"/>
    </source>
</evidence>
<evidence type="ECO:0000256" key="1">
    <source>
        <dbReference type="ARBA" id="ARBA00022598"/>
    </source>
</evidence>
<feature type="domain" description="Mur ligase central" evidence="6">
    <location>
        <begin position="97"/>
        <end position="292"/>
    </location>
</feature>
<dbReference type="EMBL" id="UINC01004969">
    <property type="protein sequence ID" value="SVA18147.1"/>
    <property type="molecule type" value="Genomic_DNA"/>
</dbReference>
<keyword evidence="2" id="KW-0547">Nucleotide-binding</keyword>
<dbReference type="GO" id="GO:0005524">
    <property type="term" value="F:ATP binding"/>
    <property type="evidence" value="ECO:0007669"/>
    <property type="project" value="UniProtKB-KW"/>
</dbReference>
<dbReference type="GO" id="GO:0016881">
    <property type="term" value="F:acid-amino acid ligase activity"/>
    <property type="evidence" value="ECO:0007669"/>
    <property type="project" value="InterPro"/>
</dbReference>
<evidence type="ECO:0000259" key="6">
    <source>
        <dbReference type="Pfam" id="PF08245"/>
    </source>
</evidence>
<dbReference type="SUPFAM" id="SSF51984">
    <property type="entry name" value="MurCD N-terminal domain"/>
    <property type="match status" value="1"/>
</dbReference>
<dbReference type="AlphaFoldDB" id="A0A381TTA4"/>
<sequence>MGSLALLAKESGFDVAGSDGPIYPPMSEQLANAGIAVNQGFVPSDLDPTPDKIVIGNAKLPRGDPAVEFVLNQNLDYTSGAAWLGENILRDRWVIAIAGTHGKTTTTSMVAWILDYAGLSPGFLIGGVPTNFGVSARLGESPFFVVEADEYDTSYFDRRSKFVHYRPKTLAINNLEYDHADIFNDLAAIQTQFHHLIRTVPSDGLIIAPQHSSAVDEVLKQGCWTPVSRFAAVKEKGIRRIDIDNGDLWHASAMKADGSGFTVALDNTDLGAVTWSLLGMHNVDNALSAIAASRHVGVPTNVAIEALSRFGGVKRRMELFAEKDGLRCYDDFAHHPSAIRTTLQGLRNHVGNEHILAIVEPRTHTMSLGTLRDDLCHCAAPADEVIWFRNESMQWDLTELVNRSLTAASVENDIDRLVDRISAHVGDTCHVVIMSNGGFGGIYQKISQRLSA</sequence>
<dbReference type="GO" id="GO:0071555">
    <property type="term" value="P:cell wall organization"/>
    <property type="evidence" value="ECO:0007669"/>
    <property type="project" value="InterPro"/>
</dbReference>
<dbReference type="SUPFAM" id="SSF53244">
    <property type="entry name" value="MurD-like peptide ligases, peptide-binding domain"/>
    <property type="match status" value="1"/>
</dbReference>
<dbReference type="PANTHER" id="PTHR43445:SF5">
    <property type="entry name" value="UDP-N-ACETYLMURAMATE--L-ALANYL-GAMMA-D-GLUTAMYL-MESO-2,6-DIAMINOHEPTANDIOATE LIGASE"/>
    <property type="match status" value="1"/>
</dbReference>
<evidence type="ECO:0000256" key="3">
    <source>
        <dbReference type="ARBA" id="ARBA00022840"/>
    </source>
</evidence>
<evidence type="ECO:0000313" key="7">
    <source>
        <dbReference type="EMBL" id="SVA18147.1"/>
    </source>
</evidence>
<dbReference type="Pfam" id="PF01225">
    <property type="entry name" value="Mur_ligase"/>
    <property type="match status" value="1"/>
</dbReference>
<proteinExistence type="predicted"/>
<dbReference type="SUPFAM" id="SSF53623">
    <property type="entry name" value="MurD-like peptide ligases, catalytic domain"/>
    <property type="match status" value="1"/>
</dbReference>
<reference evidence="7" key="1">
    <citation type="submission" date="2018-05" db="EMBL/GenBank/DDBJ databases">
        <authorList>
            <person name="Lanie J.A."/>
            <person name="Ng W.-L."/>
            <person name="Kazmierczak K.M."/>
            <person name="Andrzejewski T.M."/>
            <person name="Davidsen T.M."/>
            <person name="Wayne K.J."/>
            <person name="Tettelin H."/>
            <person name="Glass J.I."/>
            <person name="Rusch D."/>
            <person name="Podicherti R."/>
            <person name="Tsui H.-C.T."/>
            <person name="Winkler M.E."/>
        </authorList>
    </citation>
    <scope>NUCLEOTIDE SEQUENCE</scope>
</reference>
<accession>A0A381TTA4</accession>
<dbReference type="InterPro" id="IPR000713">
    <property type="entry name" value="Mur_ligase_N"/>
</dbReference>
<keyword evidence="1" id="KW-0436">Ligase</keyword>
<feature type="domain" description="Mur ligase C-terminal" evidence="5">
    <location>
        <begin position="315"/>
        <end position="437"/>
    </location>
</feature>
<feature type="domain" description="Mur ligase N-terminal catalytic" evidence="4">
    <location>
        <begin position="1"/>
        <end position="89"/>
    </location>
</feature>
<dbReference type="InterPro" id="IPR005757">
    <property type="entry name" value="Mpl"/>
</dbReference>
<dbReference type="InterPro" id="IPR004101">
    <property type="entry name" value="Mur_ligase_C"/>
</dbReference>
<keyword evidence="3" id="KW-0067">ATP-binding</keyword>
<name>A0A381TTA4_9ZZZZ</name>
<protein>
    <recommendedName>
        <fullName evidence="8">UDP-N-acetylmuramate:L-alanyl-gamma-D-glutamyl-meso-diaminopimelate ligase</fullName>
    </recommendedName>
</protein>
<dbReference type="InterPro" id="IPR013221">
    <property type="entry name" value="Mur_ligase_cen"/>
</dbReference>
<organism evidence="7">
    <name type="scientific">marine metagenome</name>
    <dbReference type="NCBI Taxonomy" id="408172"/>
    <lineage>
        <taxon>unclassified sequences</taxon>
        <taxon>metagenomes</taxon>
        <taxon>ecological metagenomes</taxon>
    </lineage>
</organism>
<evidence type="ECO:0000259" key="5">
    <source>
        <dbReference type="Pfam" id="PF02875"/>
    </source>
</evidence>
<dbReference type="Pfam" id="PF08245">
    <property type="entry name" value="Mur_ligase_M"/>
    <property type="match status" value="1"/>
</dbReference>